<dbReference type="AlphaFoldDB" id="A0A9K3IBL4"/>
<proteinExistence type="predicted"/>
<reference evidence="1" key="1">
    <citation type="journal article" date="2017" name="Nature">
        <title>The sunflower genome provides insights into oil metabolism, flowering and Asterid evolution.</title>
        <authorList>
            <person name="Badouin H."/>
            <person name="Gouzy J."/>
            <person name="Grassa C.J."/>
            <person name="Murat F."/>
            <person name="Staton S.E."/>
            <person name="Cottret L."/>
            <person name="Lelandais-Briere C."/>
            <person name="Owens G.L."/>
            <person name="Carrere S."/>
            <person name="Mayjonade B."/>
            <person name="Legrand L."/>
            <person name="Gill N."/>
            <person name="Kane N.C."/>
            <person name="Bowers J.E."/>
            <person name="Hubner S."/>
            <person name="Bellec A."/>
            <person name="Berard A."/>
            <person name="Berges H."/>
            <person name="Blanchet N."/>
            <person name="Boniface M.C."/>
            <person name="Brunel D."/>
            <person name="Catrice O."/>
            <person name="Chaidir N."/>
            <person name="Claudel C."/>
            <person name="Donnadieu C."/>
            <person name="Faraut T."/>
            <person name="Fievet G."/>
            <person name="Helmstetter N."/>
            <person name="King M."/>
            <person name="Knapp S.J."/>
            <person name="Lai Z."/>
            <person name="Le Paslier M.C."/>
            <person name="Lippi Y."/>
            <person name="Lorenzon L."/>
            <person name="Mandel J.R."/>
            <person name="Marage G."/>
            <person name="Marchand G."/>
            <person name="Marquand E."/>
            <person name="Bret-Mestries E."/>
            <person name="Morien E."/>
            <person name="Nambeesan S."/>
            <person name="Nguyen T."/>
            <person name="Pegot-Espagnet P."/>
            <person name="Pouilly N."/>
            <person name="Raftis F."/>
            <person name="Sallet E."/>
            <person name="Schiex T."/>
            <person name="Thomas J."/>
            <person name="Vandecasteele C."/>
            <person name="Vares D."/>
            <person name="Vear F."/>
            <person name="Vautrin S."/>
            <person name="Crespi M."/>
            <person name="Mangin B."/>
            <person name="Burke J.M."/>
            <person name="Salse J."/>
            <person name="Munos S."/>
            <person name="Vincourt P."/>
            <person name="Rieseberg L.H."/>
            <person name="Langlade N.B."/>
        </authorList>
    </citation>
    <scope>NUCLEOTIDE SEQUENCE</scope>
    <source>
        <tissue evidence="1">Leaves</tissue>
    </source>
</reference>
<protein>
    <submittedName>
        <fullName evidence="1">Uncharacterized protein</fullName>
    </submittedName>
</protein>
<dbReference type="EMBL" id="MNCJ02000323">
    <property type="protein sequence ID" value="KAF5793630.1"/>
    <property type="molecule type" value="Genomic_DNA"/>
</dbReference>
<dbReference type="Gramene" id="mRNA:HanXRQr2_Chr08g0318651">
    <property type="protein sequence ID" value="CDS:HanXRQr2_Chr08g0318651.1"/>
    <property type="gene ID" value="HanXRQr2_Chr08g0318651"/>
</dbReference>
<name>A0A9K3IBL4_HELAN</name>
<reference evidence="1" key="2">
    <citation type="submission" date="2020-06" db="EMBL/GenBank/DDBJ databases">
        <title>Helianthus annuus Genome sequencing and assembly Release 2.</title>
        <authorList>
            <person name="Gouzy J."/>
            <person name="Langlade N."/>
            <person name="Munos S."/>
        </authorList>
    </citation>
    <scope>NUCLEOTIDE SEQUENCE</scope>
    <source>
        <tissue evidence="1">Leaves</tissue>
    </source>
</reference>
<dbReference type="Proteomes" id="UP000215914">
    <property type="component" value="Unassembled WGS sequence"/>
</dbReference>
<accession>A0A9K3IBL4</accession>
<evidence type="ECO:0000313" key="1">
    <source>
        <dbReference type="EMBL" id="KAF5793630.1"/>
    </source>
</evidence>
<organism evidence="1 2">
    <name type="scientific">Helianthus annuus</name>
    <name type="common">Common sunflower</name>
    <dbReference type="NCBI Taxonomy" id="4232"/>
    <lineage>
        <taxon>Eukaryota</taxon>
        <taxon>Viridiplantae</taxon>
        <taxon>Streptophyta</taxon>
        <taxon>Embryophyta</taxon>
        <taxon>Tracheophyta</taxon>
        <taxon>Spermatophyta</taxon>
        <taxon>Magnoliopsida</taxon>
        <taxon>eudicotyledons</taxon>
        <taxon>Gunneridae</taxon>
        <taxon>Pentapetalae</taxon>
        <taxon>asterids</taxon>
        <taxon>campanulids</taxon>
        <taxon>Asterales</taxon>
        <taxon>Asteraceae</taxon>
        <taxon>Asteroideae</taxon>
        <taxon>Heliantheae alliance</taxon>
        <taxon>Heliantheae</taxon>
        <taxon>Helianthus</taxon>
    </lineage>
</organism>
<comment type="caution">
    <text evidence="1">The sequence shown here is derived from an EMBL/GenBank/DDBJ whole genome shotgun (WGS) entry which is preliminary data.</text>
</comment>
<keyword evidence="2" id="KW-1185">Reference proteome</keyword>
<evidence type="ECO:0000313" key="2">
    <source>
        <dbReference type="Proteomes" id="UP000215914"/>
    </source>
</evidence>
<gene>
    <name evidence="1" type="ORF">HanXRQr2_Chr08g0318651</name>
</gene>
<sequence length="75" mass="8741">MVNIFFIKSQMQLPTVVQGSILFKEHRVFRFILSIGGSKIFVRVCTYQKMMQPSQDPKSQHFSCMKSQMRLPSLV</sequence>